<evidence type="ECO:0000256" key="4">
    <source>
        <dbReference type="ARBA" id="ARBA00022679"/>
    </source>
</evidence>
<comment type="similarity">
    <text evidence="2 9">Belongs to the gluconokinase GntK/GntV family.</text>
</comment>
<reference evidence="10 11" key="1">
    <citation type="submission" date="2024-01" db="EMBL/GenBank/DDBJ databases">
        <title>the genome sequence of strain Microbacterium schleiferi NBRC 15075.</title>
        <authorList>
            <person name="Ding Y."/>
            <person name="Zhang G."/>
        </authorList>
    </citation>
    <scope>NUCLEOTIDE SEQUENCE [LARGE SCALE GENOMIC DNA]</scope>
    <source>
        <strain evidence="10 11">NBRC 15075</strain>
    </source>
</reference>
<evidence type="ECO:0000256" key="5">
    <source>
        <dbReference type="ARBA" id="ARBA00022741"/>
    </source>
</evidence>
<organism evidence="10 11">
    <name type="scientific">Microbacterium schleiferi</name>
    <dbReference type="NCBI Taxonomy" id="69362"/>
    <lineage>
        <taxon>Bacteria</taxon>
        <taxon>Bacillati</taxon>
        <taxon>Actinomycetota</taxon>
        <taxon>Actinomycetes</taxon>
        <taxon>Micrococcales</taxon>
        <taxon>Microbacteriaceae</taxon>
        <taxon>Microbacterium</taxon>
    </lineage>
</organism>
<evidence type="ECO:0000256" key="9">
    <source>
        <dbReference type="RuleBase" id="RU363066"/>
    </source>
</evidence>
<dbReference type="InterPro" id="IPR027417">
    <property type="entry name" value="P-loop_NTPase"/>
</dbReference>
<evidence type="ECO:0000256" key="2">
    <source>
        <dbReference type="ARBA" id="ARBA00008420"/>
    </source>
</evidence>
<dbReference type="NCBIfam" id="TIGR01313">
    <property type="entry name" value="therm_gnt_kin"/>
    <property type="match status" value="1"/>
</dbReference>
<keyword evidence="7 9" id="KW-0067">ATP-binding</keyword>
<keyword evidence="5 9" id="KW-0547">Nucleotide-binding</keyword>
<keyword evidence="11" id="KW-1185">Reference proteome</keyword>
<evidence type="ECO:0000256" key="3">
    <source>
        <dbReference type="ARBA" id="ARBA00012054"/>
    </source>
</evidence>
<keyword evidence="4 9" id="KW-0808">Transferase</keyword>
<evidence type="ECO:0000256" key="8">
    <source>
        <dbReference type="ARBA" id="ARBA00048090"/>
    </source>
</evidence>
<dbReference type="Gene3D" id="3.40.50.300">
    <property type="entry name" value="P-loop containing nucleotide triphosphate hydrolases"/>
    <property type="match status" value="1"/>
</dbReference>
<dbReference type="EC" id="2.7.1.12" evidence="3 9"/>
<evidence type="ECO:0000313" key="10">
    <source>
        <dbReference type="EMBL" id="MEF2254287.1"/>
    </source>
</evidence>
<dbReference type="SUPFAM" id="SSF52540">
    <property type="entry name" value="P-loop containing nucleoside triphosphate hydrolases"/>
    <property type="match status" value="1"/>
</dbReference>
<evidence type="ECO:0000256" key="6">
    <source>
        <dbReference type="ARBA" id="ARBA00022777"/>
    </source>
</evidence>
<dbReference type="GO" id="GO:0046316">
    <property type="term" value="F:gluconokinase activity"/>
    <property type="evidence" value="ECO:0007669"/>
    <property type="project" value="UniProtKB-EC"/>
</dbReference>
<name>A0ABU7V3M8_9MICO</name>
<dbReference type="EMBL" id="JAZHOV010000002">
    <property type="protein sequence ID" value="MEF2254287.1"/>
    <property type="molecule type" value="Genomic_DNA"/>
</dbReference>
<dbReference type="CDD" id="cd02021">
    <property type="entry name" value="GntK"/>
    <property type="match status" value="1"/>
</dbReference>
<sequence length="183" mass="19376">MTRPGPAIVVMGVSASGKSVVGIEIARRLHFPFVDADDLHPAENVAKMSQGIPLTDADRMPWLDLVGERLALRSADGAVPDSAAAAASGVVVACSALKRSYRDRLRARAPHTVFVHLTGDPELLSNRALARTGHFMPPALLASQLATLEPLGDDEPGLVIDVAEDVATVAERAVEWAQRTDEG</sequence>
<proteinExistence type="inferred from homology"/>
<dbReference type="Proteomes" id="UP001351900">
    <property type="component" value="Unassembled WGS sequence"/>
</dbReference>
<evidence type="ECO:0000256" key="7">
    <source>
        <dbReference type="ARBA" id="ARBA00022840"/>
    </source>
</evidence>
<dbReference type="InterPro" id="IPR006001">
    <property type="entry name" value="Therm_gnt_kin"/>
</dbReference>
<dbReference type="RefSeq" id="WP_331790865.1">
    <property type="nucleotide sequence ID" value="NZ_BAAAUO010000005.1"/>
</dbReference>
<dbReference type="PANTHER" id="PTHR43442:SF3">
    <property type="entry name" value="GLUCONOKINASE-RELATED"/>
    <property type="match status" value="1"/>
</dbReference>
<accession>A0ABU7V3M8</accession>
<evidence type="ECO:0000313" key="11">
    <source>
        <dbReference type="Proteomes" id="UP001351900"/>
    </source>
</evidence>
<comment type="catalytic activity">
    <reaction evidence="8 9">
        <text>D-gluconate + ATP = 6-phospho-D-gluconate + ADP + H(+)</text>
        <dbReference type="Rhea" id="RHEA:19433"/>
        <dbReference type="ChEBI" id="CHEBI:15378"/>
        <dbReference type="ChEBI" id="CHEBI:18391"/>
        <dbReference type="ChEBI" id="CHEBI:30616"/>
        <dbReference type="ChEBI" id="CHEBI:58759"/>
        <dbReference type="ChEBI" id="CHEBI:456216"/>
        <dbReference type="EC" id="2.7.1.12"/>
    </reaction>
</comment>
<evidence type="ECO:0000256" key="1">
    <source>
        <dbReference type="ARBA" id="ARBA00004761"/>
    </source>
</evidence>
<comment type="pathway">
    <text evidence="1">Carbohydrate acid metabolism.</text>
</comment>
<comment type="caution">
    <text evidence="10">The sequence shown here is derived from an EMBL/GenBank/DDBJ whole genome shotgun (WGS) entry which is preliminary data.</text>
</comment>
<protein>
    <recommendedName>
        <fullName evidence="3 9">Gluconokinase</fullName>
        <ecNumber evidence="3 9">2.7.1.12</ecNumber>
    </recommendedName>
</protein>
<dbReference type="PANTHER" id="PTHR43442">
    <property type="entry name" value="GLUCONOKINASE-RELATED"/>
    <property type="match status" value="1"/>
</dbReference>
<gene>
    <name evidence="10" type="ORF">V2V91_03930</name>
</gene>
<keyword evidence="6 9" id="KW-0418">Kinase</keyword>